<proteinExistence type="predicted"/>
<sequence>MDSNRYIIDRIEDGDWAVLEPPEGPTLDVPRAWIPTDAAAGDVLRVTPSADADTSTVTFTRDEDATTERRERLQDRRDRLSSKSDGPISL</sequence>
<keyword evidence="2" id="KW-0670">Pyruvate</keyword>
<comment type="caution">
    <text evidence="2">The sequence shown here is derived from an EMBL/GenBank/DDBJ whole genome shotgun (WGS) entry which is preliminary data.</text>
</comment>
<reference evidence="2 3" key="1">
    <citation type="submission" date="2017-10" db="EMBL/GenBank/DDBJ databases">
        <title>Draft genome of Longimonas halophila.</title>
        <authorList>
            <person name="Goh K.M."/>
            <person name="Shamsir M.S."/>
            <person name="Lim S.W."/>
        </authorList>
    </citation>
    <scope>NUCLEOTIDE SEQUENCE [LARGE SCALE GENOMIC DNA]</scope>
    <source>
        <strain evidence="2 3">KCTC 42399</strain>
    </source>
</reference>
<dbReference type="EMBL" id="PDEP01000015">
    <property type="protein sequence ID" value="PEN05207.1"/>
    <property type="molecule type" value="Genomic_DNA"/>
</dbReference>
<name>A0A2H3NLB3_9BACT</name>
<keyword evidence="3" id="KW-1185">Reference proteome</keyword>
<dbReference type="GO" id="GO:0016301">
    <property type="term" value="F:kinase activity"/>
    <property type="evidence" value="ECO:0007669"/>
    <property type="project" value="UniProtKB-KW"/>
</dbReference>
<dbReference type="InterPro" id="IPR021377">
    <property type="entry name" value="DUF3006"/>
</dbReference>
<organism evidence="2 3">
    <name type="scientific">Longimonas halophila</name>
    <dbReference type="NCBI Taxonomy" id="1469170"/>
    <lineage>
        <taxon>Bacteria</taxon>
        <taxon>Pseudomonadati</taxon>
        <taxon>Rhodothermota</taxon>
        <taxon>Rhodothermia</taxon>
        <taxon>Rhodothermales</taxon>
        <taxon>Salisaetaceae</taxon>
        <taxon>Longimonas</taxon>
    </lineage>
</organism>
<protein>
    <submittedName>
        <fullName evidence="2">Pyruvate kinase</fullName>
    </submittedName>
</protein>
<dbReference type="AlphaFoldDB" id="A0A2H3NLB3"/>
<keyword evidence="2" id="KW-0418">Kinase</keyword>
<evidence type="ECO:0000313" key="3">
    <source>
        <dbReference type="Proteomes" id="UP000221024"/>
    </source>
</evidence>
<dbReference type="Pfam" id="PF11213">
    <property type="entry name" value="DUF3006"/>
    <property type="match status" value="1"/>
</dbReference>
<dbReference type="RefSeq" id="WP_098063157.1">
    <property type="nucleotide sequence ID" value="NZ_PDEP01000015.1"/>
</dbReference>
<feature type="region of interest" description="Disordered" evidence="1">
    <location>
        <begin position="51"/>
        <end position="90"/>
    </location>
</feature>
<keyword evidence="2" id="KW-0808">Transferase</keyword>
<accession>A0A2H3NLB3</accession>
<evidence type="ECO:0000313" key="2">
    <source>
        <dbReference type="EMBL" id="PEN05207.1"/>
    </source>
</evidence>
<feature type="compositionally biased region" description="Basic and acidic residues" evidence="1">
    <location>
        <begin position="60"/>
        <end position="82"/>
    </location>
</feature>
<dbReference type="Proteomes" id="UP000221024">
    <property type="component" value="Unassembled WGS sequence"/>
</dbReference>
<dbReference type="OrthoDB" id="164847at2"/>
<evidence type="ECO:0000256" key="1">
    <source>
        <dbReference type="SAM" id="MobiDB-lite"/>
    </source>
</evidence>
<gene>
    <name evidence="2" type="ORF">CRI93_13420</name>
</gene>